<reference evidence="7 9" key="1">
    <citation type="submission" date="2018-06" db="EMBL/GenBank/DDBJ databases">
        <title>Whole genome sequencing of Candida tropicalis (genome annotated by CSBL at Korea University).</title>
        <authorList>
            <person name="Ahn J."/>
        </authorList>
    </citation>
    <scope>NUCLEOTIDE SEQUENCE [LARGE SCALE GENOMIC DNA]</scope>
    <source>
        <strain evidence="7 9">ATCC 20962</strain>
    </source>
</reference>
<dbReference type="Pfam" id="PF10780">
    <property type="entry name" value="MRP_L53"/>
    <property type="match status" value="1"/>
</dbReference>
<dbReference type="AlphaFoldDB" id="A0A367XZZ4"/>
<evidence type="ECO:0000313" key="8">
    <source>
        <dbReference type="EMBL" id="RCK62956.1"/>
    </source>
</evidence>
<comment type="caution">
    <text evidence="7">The sequence shown here is derived from an EMBL/GenBank/DDBJ whole genome shotgun (WGS) entry which is preliminary data.</text>
</comment>
<dbReference type="OrthoDB" id="4136894at2759"/>
<sequence>MITKYFTHAVVRFHPFTEGARPARIFLQRLPSSTKIDCKVVTKPTDKQEIKVTFKDKHVMSVDPTTMNFEDMTDYFNVHSRKLRIQDAIQD</sequence>
<keyword evidence="9" id="KW-1185">Reference proteome</keyword>
<protein>
    <recommendedName>
        <fullName evidence="6">Large ribosomal subunit protein mL53</fullName>
    </recommendedName>
</protein>
<dbReference type="Proteomes" id="UP000253472">
    <property type="component" value="Unassembled WGS sequence"/>
</dbReference>
<comment type="subcellular location">
    <subcellularLocation>
        <location evidence="1">Mitochondrion</location>
    </subcellularLocation>
</comment>
<dbReference type="InterPro" id="IPR019716">
    <property type="entry name" value="Ribosomal_mL53"/>
</dbReference>
<dbReference type="EMBL" id="QLNQ01000027">
    <property type="protein sequence ID" value="RCK59177.1"/>
    <property type="molecule type" value="Genomic_DNA"/>
</dbReference>
<dbReference type="PANTHER" id="PTHR28236:SF1">
    <property type="entry name" value="LARGE RIBOSOMAL SUBUNIT PROTEIN ML53"/>
    <property type="match status" value="1"/>
</dbReference>
<organism evidence="7 9">
    <name type="scientific">Candida viswanathii</name>
    <dbReference type="NCBI Taxonomy" id="5486"/>
    <lineage>
        <taxon>Eukaryota</taxon>
        <taxon>Fungi</taxon>
        <taxon>Dikarya</taxon>
        <taxon>Ascomycota</taxon>
        <taxon>Saccharomycotina</taxon>
        <taxon>Pichiomycetes</taxon>
        <taxon>Debaryomycetaceae</taxon>
        <taxon>Candida/Lodderomyces clade</taxon>
        <taxon>Candida</taxon>
    </lineage>
</organism>
<proteinExistence type="inferred from homology"/>
<keyword evidence="5" id="KW-0687">Ribonucleoprotein</keyword>
<evidence type="ECO:0000256" key="3">
    <source>
        <dbReference type="ARBA" id="ARBA00022980"/>
    </source>
</evidence>
<dbReference type="Gene3D" id="3.40.30.10">
    <property type="entry name" value="Glutaredoxin"/>
    <property type="match status" value="1"/>
</dbReference>
<evidence type="ECO:0000256" key="2">
    <source>
        <dbReference type="ARBA" id="ARBA00005557"/>
    </source>
</evidence>
<dbReference type="GO" id="GO:0003735">
    <property type="term" value="F:structural constituent of ribosome"/>
    <property type="evidence" value="ECO:0007669"/>
    <property type="project" value="TreeGrafter"/>
</dbReference>
<evidence type="ECO:0000313" key="9">
    <source>
        <dbReference type="Proteomes" id="UP000253472"/>
    </source>
</evidence>
<evidence type="ECO:0000313" key="7">
    <source>
        <dbReference type="EMBL" id="RCK59177.1"/>
    </source>
</evidence>
<dbReference type="STRING" id="5486.A0A367XZZ4"/>
<dbReference type="GO" id="GO:0005762">
    <property type="term" value="C:mitochondrial large ribosomal subunit"/>
    <property type="evidence" value="ECO:0007669"/>
    <property type="project" value="TreeGrafter"/>
</dbReference>
<name>A0A367XZZ4_9ASCO</name>
<evidence type="ECO:0000256" key="6">
    <source>
        <dbReference type="ARBA" id="ARBA00035180"/>
    </source>
</evidence>
<keyword evidence="3 7" id="KW-0689">Ribosomal protein</keyword>
<comment type="similarity">
    <text evidence="2">Belongs to the mitochondrion-specific ribosomal protein mL53 family.</text>
</comment>
<dbReference type="PANTHER" id="PTHR28236">
    <property type="entry name" value="54S RIBOSOMAL PROTEIN L44, MITOCHONDRIAL"/>
    <property type="match status" value="1"/>
</dbReference>
<evidence type="ECO:0000256" key="1">
    <source>
        <dbReference type="ARBA" id="ARBA00004173"/>
    </source>
</evidence>
<dbReference type="InterPro" id="IPR042776">
    <property type="entry name" value="Ribosomal_mL53_fung"/>
</dbReference>
<dbReference type="EMBL" id="QLNQ01000025">
    <property type="protein sequence ID" value="RCK62956.1"/>
    <property type="molecule type" value="Genomic_DNA"/>
</dbReference>
<evidence type="ECO:0000256" key="4">
    <source>
        <dbReference type="ARBA" id="ARBA00023128"/>
    </source>
</evidence>
<evidence type="ECO:0000256" key="5">
    <source>
        <dbReference type="ARBA" id="ARBA00023274"/>
    </source>
</evidence>
<gene>
    <name evidence="7" type="primary">MRPL44_0</name>
    <name evidence="8" type="synonym">MRPL44_1</name>
    <name evidence="7" type="ORF">Cantr_07657</name>
    <name evidence="8" type="ORF">Cantr_09255</name>
</gene>
<keyword evidence="4" id="KW-0496">Mitochondrion</keyword>
<accession>A0A367XZZ4</accession>